<organism evidence="3 4">
    <name type="scientific">Chaetoceros tenuissimus</name>
    <dbReference type="NCBI Taxonomy" id="426638"/>
    <lineage>
        <taxon>Eukaryota</taxon>
        <taxon>Sar</taxon>
        <taxon>Stramenopiles</taxon>
        <taxon>Ochrophyta</taxon>
        <taxon>Bacillariophyta</taxon>
        <taxon>Coscinodiscophyceae</taxon>
        <taxon>Chaetocerotophycidae</taxon>
        <taxon>Chaetocerotales</taxon>
        <taxon>Chaetocerotaceae</taxon>
        <taxon>Chaetoceros</taxon>
    </lineage>
</organism>
<feature type="signal peptide" evidence="2">
    <location>
        <begin position="1"/>
        <end position="17"/>
    </location>
</feature>
<feature type="compositionally biased region" description="Acidic residues" evidence="1">
    <location>
        <begin position="117"/>
        <end position="128"/>
    </location>
</feature>
<feature type="region of interest" description="Disordered" evidence="1">
    <location>
        <begin position="74"/>
        <end position="163"/>
    </location>
</feature>
<keyword evidence="4" id="KW-1185">Reference proteome</keyword>
<dbReference type="Proteomes" id="UP001054902">
    <property type="component" value="Unassembled WGS sequence"/>
</dbReference>
<sequence>MKTQALFLSSLFIAAQGFTINTSVATRSTSLYSTPAPEEGEPEAELVLGAELSSALQGLGDEASMLATARKRTEEAKAKMMEQLRLEEEETERKRAEMKARNNPNPGDMSGFKDFADDGFEASADEGFDGSWDVPKEDVPQEEEPKLMLFDDNQGGDNGGLIL</sequence>
<comment type="caution">
    <text evidence="3">The sequence shown here is derived from an EMBL/GenBank/DDBJ whole genome shotgun (WGS) entry which is preliminary data.</text>
</comment>
<reference evidence="3 4" key="1">
    <citation type="journal article" date="2021" name="Sci. Rep.">
        <title>The genome of the diatom Chaetoceros tenuissimus carries an ancient integrated fragment of an extant virus.</title>
        <authorList>
            <person name="Hongo Y."/>
            <person name="Kimura K."/>
            <person name="Takaki Y."/>
            <person name="Yoshida Y."/>
            <person name="Baba S."/>
            <person name="Kobayashi G."/>
            <person name="Nagasaki K."/>
            <person name="Hano T."/>
            <person name="Tomaru Y."/>
        </authorList>
    </citation>
    <scope>NUCLEOTIDE SEQUENCE [LARGE SCALE GENOMIC DNA]</scope>
    <source>
        <strain evidence="3 4">NIES-3715</strain>
    </source>
</reference>
<gene>
    <name evidence="3" type="ORF">CTEN210_04467</name>
</gene>
<name>A0AAD3CN46_9STRA</name>
<evidence type="ECO:0000256" key="1">
    <source>
        <dbReference type="SAM" id="MobiDB-lite"/>
    </source>
</evidence>
<accession>A0AAD3CN46</accession>
<evidence type="ECO:0000256" key="2">
    <source>
        <dbReference type="SAM" id="SignalP"/>
    </source>
</evidence>
<evidence type="ECO:0000313" key="3">
    <source>
        <dbReference type="EMBL" id="GFH47991.1"/>
    </source>
</evidence>
<dbReference type="AlphaFoldDB" id="A0AAD3CN46"/>
<feature type="compositionally biased region" description="Basic and acidic residues" evidence="1">
    <location>
        <begin position="134"/>
        <end position="146"/>
    </location>
</feature>
<feature type="compositionally biased region" description="Basic and acidic residues" evidence="1">
    <location>
        <begin position="74"/>
        <end position="100"/>
    </location>
</feature>
<keyword evidence="2" id="KW-0732">Signal</keyword>
<evidence type="ECO:0000313" key="4">
    <source>
        <dbReference type="Proteomes" id="UP001054902"/>
    </source>
</evidence>
<proteinExistence type="predicted"/>
<feature type="chain" id="PRO_5042118024" evidence="2">
    <location>
        <begin position="18"/>
        <end position="163"/>
    </location>
</feature>
<protein>
    <submittedName>
        <fullName evidence="3">Uncharacterized protein</fullName>
    </submittedName>
</protein>
<dbReference type="EMBL" id="BLLK01000025">
    <property type="protein sequence ID" value="GFH47991.1"/>
    <property type="molecule type" value="Genomic_DNA"/>
</dbReference>